<dbReference type="InterPro" id="IPR020846">
    <property type="entry name" value="MFS_dom"/>
</dbReference>
<accession>A0AAE0ZCB8</accession>
<protein>
    <recommendedName>
        <fullName evidence="7">Major facilitator superfamily (MFS) profile domain-containing protein</fullName>
    </recommendedName>
</protein>
<dbReference type="SUPFAM" id="SSF103473">
    <property type="entry name" value="MFS general substrate transporter"/>
    <property type="match status" value="1"/>
</dbReference>
<feature type="region of interest" description="Disordered" evidence="5">
    <location>
        <begin position="518"/>
        <end position="543"/>
    </location>
</feature>
<keyword evidence="9" id="KW-1185">Reference proteome</keyword>
<evidence type="ECO:0000256" key="4">
    <source>
        <dbReference type="ARBA" id="ARBA00023136"/>
    </source>
</evidence>
<evidence type="ECO:0000256" key="1">
    <source>
        <dbReference type="ARBA" id="ARBA00004141"/>
    </source>
</evidence>
<dbReference type="PANTHER" id="PTHR24064">
    <property type="entry name" value="SOLUTE CARRIER FAMILY 22 MEMBER"/>
    <property type="match status" value="1"/>
</dbReference>
<evidence type="ECO:0000313" key="9">
    <source>
        <dbReference type="Proteomes" id="UP001283361"/>
    </source>
</evidence>
<feature type="transmembrane region" description="Helical" evidence="6">
    <location>
        <begin position="223"/>
        <end position="240"/>
    </location>
</feature>
<gene>
    <name evidence="8" type="ORF">RRG08_051978</name>
</gene>
<feature type="transmembrane region" description="Helical" evidence="6">
    <location>
        <begin position="355"/>
        <end position="376"/>
    </location>
</feature>
<dbReference type="Pfam" id="PF00083">
    <property type="entry name" value="Sugar_tr"/>
    <property type="match status" value="1"/>
</dbReference>
<organism evidence="8 9">
    <name type="scientific">Elysia crispata</name>
    <name type="common">lettuce slug</name>
    <dbReference type="NCBI Taxonomy" id="231223"/>
    <lineage>
        <taxon>Eukaryota</taxon>
        <taxon>Metazoa</taxon>
        <taxon>Spiralia</taxon>
        <taxon>Lophotrochozoa</taxon>
        <taxon>Mollusca</taxon>
        <taxon>Gastropoda</taxon>
        <taxon>Heterobranchia</taxon>
        <taxon>Euthyneura</taxon>
        <taxon>Panpulmonata</taxon>
        <taxon>Sacoglossa</taxon>
        <taxon>Placobranchoidea</taxon>
        <taxon>Plakobranchidae</taxon>
        <taxon>Elysia</taxon>
    </lineage>
</organism>
<dbReference type="Proteomes" id="UP001283361">
    <property type="component" value="Unassembled WGS sequence"/>
</dbReference>
<dbReference type="GO" id="GO:0022857">
    <property type="term" value="F:transmembrane transporter activity"/>
    <property type="evidence" value="ECO:0007669"/>
    <property type="project" value="InterPro"/>
</dbReference>
<dbReference type="InterPro" id="IPR005828">
    <property type="entry name" value="MFS_sugar_transport-like"/>
</dbReference>
<keyword evidence="3 6" id="KW-1133">Transmembrane helix</keyword>
<comment type="subcellular location">
    <subcellularLocation>
        <location evidence="1">Membrane</location>
        <topology evidence="1">Multi-pass membrane protein</topology>
    </subcellularLocation>
</comment>
<evidence type="ECO:0000256" key="5">
    <source>
        <dbReference type="SAM" id="MobiDB-lite"/>
    </source>
</evidence>
<dbReference type="EMBL" id="JAWDGP010004193">
    <property type="protein sequence ID" value="KAK3766834.1"/>
    <property type="molecule type" value="Genomic_DNA"/>
</dbReference>
<dbReference type="CDD" id="cd17317">
    <property type="entry name" value="MFS_SLC22"/>
    <property type="match status" value="1"/>
</dbReference>
<reference evidence="8" key="1">
    <citation type="journal article" date="2023" name="G3 (Bethesda)">
        <title>A reference genome for the long-term kleptoplast-retaining sea slug Elysia crispata morphotype clarki.</title>
        <authorList>
            <person name="Eastman K.E."/>
            <person name="Pendleton A.L."/>
            <person name="Shaikh M.A."/>
            <person name="Suttiyut T."/>
            <person name="Ogas R."/>
            <person name="Tomko P."/>
            <person name="Gavelis G."/>
            <person name="Widhalm J.R."/>
            <person name="Wisecaver J.H."/>
        </authorList>
    </citation>
    <scope>NUCLEOTIDE SEQUENCE</scope>
    <source>
        <strain evidence="8">ECLA1</strain>
    </source>
</reference>
<sequence>MRYDDILEEVGQIGPYQRKVFILLCVPLAIVAATVMSTVFTLTEPAFRCAVPDLDNDTYSIQDKYHRALVDAAMGSGRDCNVYSEFNISDTFFGNGSQATEKCHRWVYDTTYFTSSIITEFNLVCDKTYVRASSNAGMFAGSFVGCFAFGVLADIIGRKRSILICLIWNAVCCALLFFMPTIVSVIIVRVIQGMSFQMFGIAFSTSMELVGPDWRTTMGMGAEFAWVAGEFLVLPLAYFANEWRRMYLAIGIASLLALLAISLTPESPRWLLDKGKHMEAKIVIGDIAASNNKTLPEGALTKRTGEDGPSVKVWEMFKYRHLVIRTLVIFYNWFCVNLLYYGLSLNLDNLPGNPYINFLIGCLVELVAYVLTFLVLDRLGRKRVHTAAMLFGGIACLLVIVPVTYLPSEHSWVVTALAMLGKTAAAICYATLYIMTNELFPTVVRNSGLACCSIFENIAATSSPYIADLGKLVGGDLSQALPMMVFGSCALLAGLLSTLLPETLGRDLPETVQDALNYDRNSKKNDGDEEDHDISKELQMDKI</sequence>
<evidence type="ECO:0000256" key="2">
    <source>
        <dbReference type="ARBA" id="ARBA00022692"/>
    </source>
</evidence>
<feature type="compositionally biased region" description="Basic and acidic residues" evidence="5">
    <location>
        <begin position="533"/>
        <end position="543"/>
    </location>
</feature>
<evidence type="ECO:0000259" key="7">
    <source>
        <dbReference type="PROSITE" id="PS50850"/>
    </source>
</evidence>
<evidence type="ECO:0000256" key="3">
    <source>
        <dbReference type="ARBA" id="ARBA00022989"/>
    </source>
</evidence>
<feature type="transmembrane region" description="Helical" evidence="6">
    <location>
        <begin position="388"/>
        <end position="406"/>
    </location>
</feature>
<evidence type="ECO:0000256" key="6">
    <source>
        <dbReference type="SAM" id="Phobius"/>
    </source>
</evidence>
<feature type="transmembrane region" description="Helical" evidence="6">
    <location>
        <begin position="136"/>
        <end position="156"/>
    </location>
</feature>
<feature type="domain" description="Major facilitator superfamily (MFS) profile" evidence="7">
    <location>
        <begin position="65"/>
        <end position="505"/>
    </location>
</feature>
<evidence type="ECO:0000313" key="8">
    <source>
        <dbReference type="EMBL" id="KAK3766834.1"/>
    </source>
</evidence>
<feature type="transmembrane region" description="Helical" evidence="6">
    <location>
        <begin position="20"/>
        <end position="42"/>
    </location>
</feature>
<feature type="transmembrane region" description="Helical" evidence="6">
    <location>
        <begin position="412"/>
        <end position="435"/>
    </location>
</feature>
<keyword evidence="4 6" id="KW-0472">Membrane</keyword>
<proteinExistence type="predicted"/>
<dbReference type="PROSITE" id="PS50850">
    <property type="entry name" value="MFS"/>
    <property type="match status" value="1"/>
</dbReference>
<comment type="caution">
    <text evidence="8">The sequence shown here is derived from an EMBL/GenBank/DDBJ whole genome shotgun (WGS) entry which is preliminary data.</text>
</comment>
<feature type="transmembrane region" description="Helical" evidence="6">
    <location>
        <begin position="322"/>
        <end position="343"/>
    </location>
</feature>
<dbReference type="InterPro" id="IPR036259">
    <property type="entry name" value="MFS_trans_sf"/>
</dbReference>
<dbReference type="PROSITE" id="PS00216">
    <property type="entry name" value="SUGAR_TRANSPORT_1"/>
    <property type="match status" value="1"/>
</dbReference>
<dbReference type="InterPro" id="IPR005829">
    <property type="entry name" value="Sugar_transporter_CS"/>
</dbReference>
<dbReference type="GO" id="GO:0016020">
    <property type="term" value="C:membrane"/>
    <property type="evidence" value="ECO:0007669"/>
    <property type="project" value="UniProtKB-SubCell"/>
</dbReference>
<dbReference type="AlphaFoldDB" id="A0AAE0ZCB8"/>
<dbReference type="Gene3D" id="1.20.1250.20">
    <property type="entry name" value="MFS general substrate transporter like domains"/>
    <property type="match status" value="1"/>
</dbReference>
<name>A0AAE0ZCB8_9GAST</name>
<feature type="transmembrane region" description="Helical" evidence="6">
    <location>
        <begin position="163"/>
        <end position="188"/>
    </location>
</feature>
<keyword evidence="2 6" id="KW-0812">Transmembrane</keyword>